<dbReference type="EC" id="1.1.1.-" evidence="3"/>
<evidence type="ECO:0000313" key="4">
    <source>
        <dbReference type="Proteomes" id="UP001597182"/>
    </source>
</evidence>
<evidence type="ECO:0000313" key="3">
    <source>
        <dbReference type="EMBL" id="MFD1237799.1"/>
    </source>
</evidence>
<dbReference type="PRINTS" id="PR00081">
    <property type="entry name" value="GDHRDH"/>
</dbReference>
<name>A0ABW3VUI1_9PSEU</name>
<dbReference type="PRINTS" id="PR00080">
    <property type="entry name" value="SDRFAMILY"/>
</dbReference>
<dbReference type="Proteomes" id="UP001597182">
    <property type="component" value="Unassembled WGS sequence"/>
</dbReference>
<comment type="caution">
    <text evidence="3">The sequence shown here is derived from an EMBL/GenBank/DDBJ whole genome shotgun (WGS) entry which is preliminary data.</text>
</comment>
<dbReference type="GO" id="GO:0016491">
    <property type="term" value="F:oxidoreductase activity"/>
    <property type="evidence" value="ECO:0007669"/>
    <property type="project" value="UniProtKB-KW"/>
</dbReference>
<keyword evidence="4" id="KW-1185">Reference proteome</keyword>
<protein>
    <submittedName>
        <fullName evidence="3">SDR family NAD(P)-dependent oxidoreductase</fullName>
        <ecNumber evidence="3">1.1.1.-</ecNumber>
    </submittedName>
</protein>
<dbReference type="CDD" id="cd05233">
    <property type="entry name" value="SDR_c"/>
    <property type="match status" value="1"/>
</dbReference>
<reference evidence="4" key="1">
    <citation type="journal article" date="2019" name="Int. J. Syst. Evol. Microbiol.">
        <title>The Global Catalogue of Microorganisms (GCM) 10K type strain sequencing project: providing services to taxonomists for standard genome sequencing and annotation.</title>
        <authorList>
            <consortium name="The Broad Institute Genomics Platform"/>
            <consortium name="The Broad Institute Genome Sequencing Center for Infectious Disease"/>
            <person name="Wu L."/>
            <person name="Ma J."/>
        </authorList>
    </citation>
    <scope>NUCLEOTIDE SEQUENCE [LARGE SCALE GENOMIC DNA]</scope>
    <source>
        <strain evidence="4">CCUG 49018</strain>
    </source>
</reference>
<dbReference type="Pfam" id="PF13561">
    <property type="entry name" value="adh_short_C2"/>
    <property type="match status" value="1"/>
</dbReference>
<comment type="similarity">
    <text evidence="1">Belongs to the short-chain dehydrogenases/reductases (SDR) family.</text>
</comment>
<proteinExistence type="inferred from homology"/>
<organism evidence="3 4">
    <name type="scientific">Pseudonocardia benzenivorans</name>
    <dbReference type="NCBI Taxonomy" id="228005"/>
    <lineage>
        <taxon>Bacteria</taxon>
        <taxon>Bacillati</taxon>
        <taxon>Actinomycetota</taxon>
        <taxon>Actinomycetes</taxon>
        <taxon>Pseudonocardiales</taxon>
        <taxon>Pseudonocardiaceae</taxon>
        <taxon>Pseudonocardia</taxon>
    </lineage>
</organism>
<dbReference type="SUPFAM" id="SSF51735">
    <property type="entry name" value="NAD(P)-binding Rossmann-fold domains"/>
    <property type="match status" value="1"/>
</dbReference>
<dbReference type="InterPro" id="IPR002347">
    <property type="entry name" value="SDR_fam"/>
</dbReference>
<dbReference type="PANTHER" id="PTHR24321:SF8">
    <property type="entry name" value="ESTRADIOL 17-BETA-DEHYDROGENASE 8-RELATED"/>
    <property type="match status" value="1"/>
</dbReference>
<keyword evidence="2 3" id="KW-0560">Oxidoreductase</keyword>
<dbReference type="EMBL" id="JBHTMB010000310">
    <property type="protein sequence ID" value="MFD1237799.1"/>
    <property type="molecule type" value="Genomic_DNA"/>
</dbReference>
<dbReference type="NCBIfam" id="NF005559">
    <property type="entry name" value="PRK07231.1"/>
    <property type="match status" value="1"/>
</dbReference>
<dbReference type="Gene3D" id="3.40.50.720">
    <property type="entry name" value="NAD(P)-binding Rossmann-like Domain"/>
    <property type="match status" value="1"/>
</dbReference>
<accession>A0ABW3VUI1</accession>
<evidence type="ECO:0000256" key="1">
    <source>
        <dbReference type="ARBA" id="ARBA00006484"/>
    </source>
</evidence>
<sequence length="272" mass="28246">MAVISTAHPNHNPDPVTIRGRRLAGKTIFITGASAGIGEAAARRFAAEGASVAVGARRTDRLERLVDELTAEGGEALAVGLDVTDEASVARAVQTTVDRFGRLDGALNNAALSGAGNPIVETDSAYVRQVFDVNLMGVYFSLKYEIPAMLASGGGSIVNVSSVGGIIGMPNISEYITSKWGVIGMTKSVALEYGGAGVRVNAIAPGSTKTDMYDSWLPTPEAQAAVAAYSPMNQIALPDDMARVALFLLSEESRWTNGTVIAADGGQHVGCF</sequence>
<dbReference type="InterPro" id="IPR036291">
    <property type="entry name" value="NAD(P)-bd_dom_sf"/>
</dbReference>
<dbReference type="PANTHER" id="PTHR24321">
    <property type="entry name" value="DEHYDROGENASES, SHORT CHAIN"/>
    <property type="match status" value="1"/>
</dbReference>
<evidence type="ECO:0000256" key="2">
    <source>
        <dbReference type="ARBA" id="ARBA00023002"/>
    </source>
</evidence>
<gene>
    <name evidence="3" type="ORF">ACFQ34_31330</name>
</gene>
<dbReference type="RefSeq" id="WP_339124881.1">
    <property type="nucleotide sequence ID" value="NZ_BAABKS010000056.1"/>
</dbReference>